<dbReference type="Pfam" id="PF03413">
    <property type="entry name" value="PepSY"/>
    <property type="match status" value="1"/>
</dbReference>
<gene>
    <name evidence="2" type="ORF">Aargi30884_11490</name>
</gene>
<protein>
    <submittedName>
        <fullName evidence="2">Peptidase</fullName>
    </submittedName>
</protein>
<feature type="domain" description="PepSY" evidence="1">
    <location>
        <begin position="103"/>
        <end position="164"/>
    </location>
</feature>
<dbReference type="PROSITE" id="PS51257">
    <property type="entry name" value="PROKAR_LIPOPROTEIN"/>
    <property type="match status" value="1"/>
</dbReference>
<name>A0A6N4TGD2_9FIRM</name>
<evidence type="ECO:0000313" key="3">
    <source>
        <dbReference type="Proteomes" id="UP000464754"/>
    </source>
</evidence>
<dbReference type="RefSeq" id="WP_118277878.1">
    <property type="nucleotide sequence ID" value="NZ_AP019695.1"/>
</dbReference>
<sequence length="170" mass="19137">MNKLVYVAASAILMFGLTACQRKVTSEEAKKIALEDAKVKEAEVTFTSEGMEDDEYVFHFQNTSNSYFYEISKSGKIEEKQVISMAQNMPEVTKDKTGSSNQKITQDEALQIAYEKFQVSSENVKNVKVKLDKENGIEVYDIDFDAGNKEYSCDISTTTGEILNFDSDSR</sequence>
<evidence type="ECO:0000313" key="2">
    <source>
        <dbReference type="EMBL" id="BBK22246.1"/>
    </source>
</evidence>
<keyword evidence="3" id="KW-1185">Reference proteome</keyword>
<dbReference type="Proteomes" id="UP000464754">
    <property type="component" value="Chromosome"/>
</dbReference>
<accession>A0A6N4TGD2</accession>
<reference evidence="3" key="1">
    <citation type="submission" date="2019-05" db="EMBL/GenBank/DDBJ databases">
        <title>Complete genome sequencing of Absiella argi strain JCM 30884.</title>
        <authorList>
            <person name="Sakamoto M."/>
            <person name="Murakami T."/>
            <person name="Mori H."/>
        </authorList>
    </citation>
    <scope>NUCLEOTIDE SEQUENCE [LARGE SCALE GENOMIC DNA]</scope>
    <source>
        <strain evidence="3">JCM 30884</strain>
    </source>
</reference>
<evidence type="ECO:0000259" key="1">
    <source>
        <dbReference type="Pfam" id="PF03413"/>
    </source>
</evidence>
<organism evidence="2 3">
    <name type="scientific">Amedibacterium intestinale</name>
    <dbReference type="NCBI Taxonomy" id="2583452"/>
    <lineage>
        <taxon>Bacteria</taxon>
        <taxon>Bacillati</taxon>
        <taxon>Bacillota</taxon>
        <taxon>Erysipelotrichia</taxon>
        <taxon>Erysipelotrichales</taxon>
        <taxon>Erysipelotrichaceae</taxon>
        <taxon>Amedibacterium</taxon>
    </lineage>
</organism>
<dbReference type="KEGG" id="aarg:Aargi30884_11490"/>
<dbReference type="Gene3D" id="3.10.450.40">
    <property type="match status" value="1"/>
</dbReference>
<dbReference type="InterPro" id="IPR025711">
    <property type="entry name" value="PepSY"/>
</dbReference>
<dbReference type="AlphaFoldDB" id="A0A6N4TGD2"/>
<proteinExistence type="predicted"/>
<dbReference type="EMBL" id="AP019695">
    <property type="protein sequence ID" value="BBK22246.1"/>
    <property type="molecule type" value="Genomic_DNA"/>
</dbReference>